<dbReference type="SUPFAM" id="SSF52540">
    <property type="entry name" value="P-loop containing nucleoside triphosphate hydrolases"/>
    <property type="match status" value="1"/>
</dbReference>
<dbReference type="CDD" id="cd08662">
    <property type="entry name" value="M13"/>
    <property type="match status" value="2"/>
</dbReference>
<dbReference type="Pfam" id="PF05649">
    <property type="entry name" value="Peptidase_M13_N"/>
    <property type="match status" value="2"/>
</dbReference>
<feature type="transmembrane region" description="Helical" evidence="7">
    <location>
        <begin position="690"/>
        <end position="714"/>
    </location>
</feature>
<accession>A0A813ZVN3</accession>
<dbReference type="EMBL" id="CAJNON010000066">
    <property type="protein sequence ID" value="CAF0903746.1"/>
    <property type="molecule type" value="Genomic_DNA"/>
</dbReference>
<protein>
    <recommendedName>
        <fullName evidence="8">ABC transporter domain-containing protein</fullName>
    </recommendedName>
</protein>
<evidence type="ECO:0000256" key="3">
    <source>
        <dbReference type="ARBA" id="ARBA00022723"/>
    </source>
</evidence>
<dbReference type="Pfam" id="PF01431">
    <property type="entry name" value="Peptidase_M13"/>
    <property type="match status" value="2"/>
</dbReference>
<dbReference type="InterPro" id="IPR008753">
    <property type="entry name" value="Peptidase_M13_N"/>
</dbReference>
<name>A0A813ZVN3_9BILA</name>
<evidence type="ECO:0000256" key="5">
    <source>
        <dbReference type="ARBA" id="ARBA00022833"/>
    </source>
</evidence>
<feature type="transmembrane region" description="Helical" evidence="7">
    <location>
        <begin position="1378"/>
        <end position="1402"/>
    </location>
</feature>
<evidence type="ECO:0000313" key="10">
    <source>
        <dbReference type="Proteomes" id="UP000663891"/>
    </source>
</evidence>
<dbReference type="GO" id="GO:0016485">
    <property type="term" value="P:protein processing"/>
    <property type="evidence" value="ECO:0007669"/>
    <property type="project" value="TreeGrafter"/>
</dbReference>
<keyword evidence="7" id="KW-0812">Transmembrane</keyword>
<evidence type="ECO:0000313" key="9">
    <source>
        <dbReference type="EMBL" id="CAF0903746.1"/>
    </source>
</evidence>
<reference evidence="9" key="1">
    <citation type="submission" date="2021-02" db="EMBL/GenBank/DDBJ databases">
        <authorList>
            <person name="Nowell W R."/>
        </authorList>
    </citation>
    <scope>NUCLEOTIDE SEQUENCE</scope>
</reference>
<comment type="cofactor">
    <cofactor evidence="1">
        <name>Zn(2+)</name>
        <dbReference type="ChEBI" id="CHEBI:29105"/>
    </cofactor>
</comment>
<keyword evidence="5" id="KW-0862">Zinc</keyword>
<evidence type="ECO:0000256" key="2">
    <source>
        <dbReference type="ARBA" id="ARBA00022670"/>
    </source>
</evidence>
<dbReference type="Gene3D" id="3.40.390.10">
    <property type="entry name" value="Collagenase (Catalytic Domain)"/>
    <property type="match status" value="2"/>
</dbReference>
<comment type="caution">
    <text evidence="9">The sequence shown here is derived from an EMBL/GenBank/DDBJ whole genome shotgun (WGS) entry which is preliminary data.</text>
</comment>
<feature type="transmembrane region" description="Helical" evidence="7">
    <location>
        <begin position="6"/>
        <end position="26"/>
    </location>
</feature>
<dbReference type="GO" id="GO:0046872">
    <property type="term" value="F:metal ion binding"/>
    <property type="evidence" value="ECO:0007669"/>
    <property type="project" value="UniProtKB-KW"/>
</dbReference>
<feature type="domain" description="ABC transporter" evidence="8">
    <location>
        <begin position="1314"/>
        <end position="1577"/>
    </location>
</feature>
<dbReference type="InterPro" id="IPR000718">
    <property type="entry name" value="Peptidase_M13"/>
</dbReference>
<dbReference type="PRINTS" id="PR00786">
    <property type="entry name" value="NEPRILYSIN"/>
</dbReference>
<dbReference type="PANTHER" id="PTHR11733:SF133">
    <property type="entry name" value="PHOSPHATE-REGULATING NEUTRAL ENDOPEPTIDASE PHEX"/>
    <property type="match status" value="1"/>
</dbReference>
<keyword evidence="2" id="KW-0645">Protease</keyword>
<evidence type="ECO:0000256" key="6">
    <source>
        <dbReference type="ARBA" id="ARBA00023049"/>
    </source>
</evidence>
<proteinExistence type="predicted"/>
<organism evidence="9 10">
    <name type="scientific">Adineta steineri</name>
    <dbReference type="NCBI Taxonomy" id="433720"/>
    <lineage>
        <taxon>Eukaryota</taxon>
        <taxon>Metazoa</taxon>
        <taxon>Spiralia</taxon>
        <taxon>Gnathifera</taxon>
        <taxon>Rotifera</taxon>
        <taxon>Eurotatoria</taxon>
        <taxon>Bdelloidea</taxon>
        <taxon>Adinetida</taxon>
        <taxon>Adinetidae</taxon>
        <taxon>Adineta</taxon>
    </lineage>
</organism>
<feature type="non-terminal residue" evidence="9">
    <location>
        <position position="1"/>
    </location>
</feature>
<dbReference type="Proteomes" id="UP000663891">
    <property type="component" value="Unassembled WGS sequence"/>
</dbReference>
<keyword evidence="3" id="KW-0479">Metal-binding</keyword>
<gene>
    <name evidence="9" type="ORF">VCS650_LOCUS9454</name>
</gene>
<dbReference type="SUPFAM" id="SSF55486">
    <property type="entry name" value="Metalloproteases ('zincins'), catalytic domain"/>
    <property type="match status" value="2"/>
</dbReference>
<dbReference type="InterPro" id="IPR018497">
    <property type="entry name" value="Peptidase_M13_C"/>
</dbReference>
<dbReference type="PROSITE" id="PS50893">
    <property type="entry name" value="ABC_TRANSPORTER_2"/>
    <property type="match status" value="1"/>
</dbReference>
<keyword evidence="7" id="KW-1133">Transmembrane helix</keyword>
<evidence type="ECO:0000256" key="7">
    <source>
        <dbReference type="SAM" id="Phobius"/>
    </source>
</evidence>
<dbReference type="PANTHER" id="PTHR11733">
    <property type="entry name" value="ZINC METALLOPROTEASE FAMILY M13 NEPRILYSIN-RELATED"/>
    <property type="match status" value="1"/>
</dbReference>
<keyword evidence="4" id="KW-0378">Hydrolase</keyword>
<dbReference type="GO" id="GO:0005524">
    <property type="term" value="F:ATP binding"/>
    <property type="evidence" value="ECO:0007669"/>
    <property type="project" value="InterPro"/>
</dbReference>
<dbReference type="InterPro" id="IPR042089">
    <property type="entry name" value="Peptidase_M13_dom_2"/>
</dbReference>
<dbReference type="Gene3D" id="3.40.50.300">
    <property type="entry name" value="P-loop containing nucleotide triphosphate hydrolases"/>
    <property type="match status" value="1"/>
</dbReference>
<dbReference type="InterPro" id="IPR024079">
    <property type="entry name" value="MetalloPept_cat_dom_sf"/>
</dbReference>
<dbReference type="GO" id="GO:0005886">
    <property type="term" value="C:plasma membrane"/>
    <property type="evidence" value="ECO:0007669"/>
    <property type="project" value="TreeGrafter"/>
</dbReference>
<dbReference type="OrthoDB" id="6671782at2759"/>
<dbReference type="Pfam" id="PF00005">
    <property type="entry name" value="ABC_tran"/>
    <property type="match status" value="1"/>
</dbReference>
<keyword evidence="7" id="KW-0472">Membrane</keyword>
<dbReference type="Gene3D" id="1.10.1380.10">
    <property type="entry name" value="Neutral endopeptidase , domain2"/>
    <property type="match status" value="2"/>
</dbReference>
<evidence type="ECO:0000259" key="8">
    <source>
        <dbReference type="PROSITE" id="PS50893"/>
    </source>
</evidence>
<sequence length="1582" mass="179417">KLQIVLGALLGIFIIIAIVFAALYGVEKSKASTANYLLESIDETVDPCEDFFEFTCGTWLKTHKIPDDDILTLPLPNEMTNIQSIKNARILYDSCNNETNIESDGVTAILSLVNNEFGGWPILQGSSWNAASFNFSNLLLKLREYSSNIIYSCDTETDEKNSSVYYIQVSQSNLALEQRSNYVGESKLITAYQQFIRDFASTLTTDTTTIAQDVTDIYNFEKSISIHHLTPAEQRARQNETVRTTIGNLSQTFSTSFDFTNYLRRVYSSSGVTLNNDDVVSISELDYLRNASSIINQASARTIQNYFIWRFMMNRVSNMPKRYRATREPFDREFRGTSSEKPRSLTCGNYVNANMGFAVSKVYITRYFDENARAQSLEMINNIRDAFIEMVKDSTWMDETSKGRAIEKALAIDEKIGYPEYLSGNNITELEKMYEEYGFTESYAPNVLKLLQIKSKEGLYRLREIVDRKSWGTSSPTVVNAFYTPSKNQISFPAGILQMPFFNKDAPKYLNYGGIGAVIGHEITHGFDDNGRQFDKDGNRVLWWTPETIEKFIERKTCIVDQYSNYTVAQINRTVNGNQTQGENIADNGGVKEAFYAYQKWARENGDLNKKLPGLKNYSTEQLFFMNYGQIWCSKMTDANALNRVQTGVHSPGRFRVIGPTSNFPEFDRVFNCKPGQGNSRVNKCTVWKLQIVLGALLGIFIIIAIVFAALYGVEKSKASTANYLLESIDETVDPCEDFFEFTCGTWLKTHKIPDDDILTLPLPNEMTNIQSIKNARILYDSCNNETNIESDGVTAILSLVNNEFGGWPILQGSSWNAASFNFSNLLLKLREYSSNIIYSCDTETDEKNSSVYYIQVSQSNLALEQRSNYVGESKLITAYQQFIRDFASTLTTDTTTIAQDVTDIYNFEKSISIHHLTPAEQRARQNETVRTTIGNLSQTFSTSFDFTNYLRRVYSSSGVTLNNDDVVSISELDYLRNASSIINQASARTIQNYFIWRFMMNRVSNMPKRYRATREPFDREFRGTSSEKPRSLTCGNYVNANMGFAVSKVYITRYFDENARAQSLEMINNIRDAFIEMVKDSTWMDETSKGRAIEKALAIDEKIGYPEYLSGNNITELEKMYEEYGFTESYAPNVLKLLQIKSKEGLYRLREIVDRKSWGTSSPTVVNAFYTPSKNQISFPAGILQMPFFNKDAPKYLNYGGIGAVIGHEITHGFDDNGRQFDKDGNRVLWWTPETIEKFIERKTCIVDQYSNYTVAQINRTVNGNQTQGENIADNGGVKEAFYAYQKWARENGDLNKKLPGLKNYSTEQLFFMNYGQIWCSKMTDANALNRVQTGVHSPGRFRVIGPTSNFPEFDRVFNCKPGQGNSRVNKCTVCKVLFAFGTLLGIFLISTIVLATLYGLEKSKASTVNDEACLTPYCIKAAGSQDTFNALRTQLDSDVVDILTLPLPNEMTNIQSIRNARILYDSCNNETNIESDGGEKQRIAIARVLIRRPKILLLDEATSAMDPYNEQIIQETLDQAQIEDPNRISIVIAHRLSTIRSCDLIYVLEMGRIVESGTHTELIQKGGIYYTMLNTQNNVQ</sequence>
<dbReference type="PROSITE" id="PS51885">
    <property type="entry name" value="NEPRILYSIN"/>
    <property type="match status" value="2"/>
</dbReference>
<evidence type="ECO:0000256" key="4">
    <source>
        <dbReference type="ARBA" id="ARBA00022801"/>
    </source>
</evidence>
<dbReference type="InterPro" id="IPR003439">
    <property type="entry name" value="ABC_transporter-like_ATP-bd"/>
</dbReference>
<dbReference type="GO" id="GO:0004222">
    <property type="term" value="F:metalloendopeptidase activity"/>
    <property type="evidence" value="ECO:0007669"/>
    <property type="project" value="InterPro"/>
</dbReference>
<evidence type="ECO:0000256" key="1">
    <source>
        <dbReference type="ARBA" id="ARBA00001947"/>
    </source>
</evidence>
<dbReference type="InterPro" id="IPR027417">
    <property type="entry name" value="P-loop_NTPase"/>
</dbReference>
<keyword evidence="6" id="KW-0482">Metalloprotease</keyword>
<dbReference type="GO" id="GO:0016887">
    <property type="term" value="F:ATP hydrolysis activity"/>
    <property type="evidence" value="ECO:0007669"/>
    <property type="project" value="InterPro"/>
</dbReference>